<keyword evidence="1" id="KW-0732">Signal</keyword>
<sequence length="106" mass="11066">MKQILALAALTLFSSASFAACQPDRFNDTDSHGTILNDMTPIETGTLHSGGGDLYGSDLYGGSWNAVPTHVSASVEEDDALDVMASNDFRSGTPGGVPVIQVGRFC</sequence>
<evidence type="ECO:0000313" key="2">
    <source>
        <dbReference type="EMBL" id="OOZ38658.1"/>
    </source>
</evidence>
<name>A0A1T2L0Q5_9GAMM</name>
<proteinExistence type="predicted"/>
<organism evidence="2 3">
    <name type="scientific">Solemya pervernicosa gill symbiont</name>
    <dbReference type="NCBI Taxonomy" id="642797"/>
    <lineage>
        <taxon>Bacteria</taxon>
        <taxon>Pseudomonadati</taxon>
        <taxon>Pseudomonadota</taxon>
        <taxon>Gammaproteobacteria</taxon>
        <taxon>sulfur-oxidizing symbionts</taxon>
    </lineage>
</organism>
<reference evidence="2 3" key="1">
    <citation type="submission" date="2016-11" db="EMBL/GenBank/DDBJ databases">
        <title>Mixed transmission modes and dynamic genome evolution in an obligate animal-bacterial symbiosis.</title>
        <authorList>
            <person name="Russell S.L."/>
            <person name="Corbett-Detig R.B."/>
            <person name="Cavanaugh C.M."/>
        </authorList>
    </citation>
    <scope>NUCLEOTIDE SEQUENCE [LARGE SCALE GENOMIC DNA]</scope>
    <source>
        <strain evidence="2">Sveles-Q1</strain>
    </source>
</reference>
<dbReference type="PROSITE" id="PS51257">
    <property type="entry name" value="PROKAR_LIPOPROTEIN"/>
    <property type="match status" value="1"/>
</dbReference>
<feature type="signal peptide" evidence="1">
    <location>
        <begin position="1"/>
        <end position="19"/>
    </location>
</feature>
<dbReference type="Proteomes" id="UP000191110">
    <property type="component" value="Unassembled WGS sequence"/>
</dbReference>
<protein>
    <submittedName>
        <fullName evidence="2">Uncharacterized protein</fullName>
    </submittedName>
</protein>
<gene>
    <name evidence="2" type="ORF">BOW53_14800</name>
</gene>
<accession>A0A1T2L0Q5</accession>
<dbReference type="AlphaFoldDB" id="A0A1T2L0Q5"/>
<keyword evidence="3" id="KW-1185">Reference proteome</keyword>
<dbReference type="RefSeq" id="WP_078484863.1">
    <property type="nucleotide sequence ID" value="NZ_MPRL01000077.1"/>
</dbReference>
<evidence type="ECO:0000313" key="3">
    <source>
        <dbReference type="Proteomes" id="UP000191110"/>
    </source>
</evidence>
<dbReference type="EMBL" id="MPRL01000077">
    <property type="protein sequence ID" value="OOZ38658.1"/>
    <property type="molecule type" value="Genomic_DNA"/>
</dbReference>
<evidence type="ECO:0000256" key="1">
    <source>
        <dbReference type="SAM" id="SignalP"/>
    </source>
</evidence>
<feature type="chain" id="PRO_5011984073" evidence="1">
    <location>
        <begin position="20"/>
        <end position="106"/>
    </location>
</feature>
<comment type="caution">
    <text evidence="2">The sequence shown here is derived from an EMBL/GenBank/DDBJ whole genome shotgun (WGS) entry which is preliminary data.</text>
</comment>